<name>A0A7W6ESW2_9BACT</name>
<dbReference type="Gene3D" id="3.40.50.1820">
    <property type="entry name" value="alpha/beta hydrolase"/>
    <property type="match status" value="1"/>
</dbReference>
<evidence type="ECO:0000313" key="2">
    <source>
        <dbReference type="Proteomes" id="UP000541352"/>
    </source>
</evidence>
<comment type="caution">
    <text evidence="1">The sequence shown here is derived from an EMBL/GenBank/DDBJ whole genome shotgun (WGS) entry which is preliminary data.</text>
</comment>
<dbReference type="SUPFAM" id="SSF53474">
    <property type="entry name" value="alpha/beta-Hydrolases"/>
    <property type="match status" value="1"/>
</dbReference>
<gene>
    <name evidence="1" type="ORF">FHS57_004922</name>
</gene>
<dbReference type="PANTHER" id="PTHR22946:SF8">
    <property type="entry name" value="ACETYL XYLAN ESTERASE DOMAIN-CONTAINING PROTEIN"/>
    <property type="match status" value="1"/>
</dbReference>
<reference evidence="1 2" key="1">
    <citation type="submission" date="2020-08" db="EMBL/GenBank/DDBJ databases">
        <title>Genomic Encyclopedia of Type Strains, Phase IV (KMG-IV): sequencing the most valuable type-strain genomes for metagenomic binning, comparative biology and taxonomic classification.</title>
        <authorList>
            <person name="Goeker M."/>
        </authorList>
    </citation>
    <scope>NUCLEOTIDE SEQUENCE [LARGE SCALE GENOMIC DNA]</scope>
    <source>
        <strain evidence="1 2">DSM 17976</strain>
    </source>
</reference>
<dbReference type="InterPro" id="IPR050261">
    <property type="entry name" value="FrsA_esterase"/>
</dbReference>
<dbReference type="RefSeq" id="WP_183978194.1">
    <property type="nucleotide sequence ID" value="NZ_JACIBY010000013.1"/>
</dbReference>
<proteinExistence type="predicted"/>
<evidence type="ECO:0000313" key="1">
    <source>
        <dbReference type="EMBL" id="MBB3840901.1"/>
    </source>
</evidence>
<evidence type="ECO:0008006" key="3">
    <source>
        <dbReference type="Google" id="ProtNLM"/>
    </source>
</evidence>
<organism evidence="1 2">
    <name type="scientific">Runella defluvii</name>
    <dbReference type="NCBI Taxonomy" id="370973"/>
    <lineage>
        <taxon>Bacteria</taxon>
        <taxon>Pseudomonadati</taxon>
        <taxon>Bacteroidota</taxon>
        <taxon>Cytophagia</taxon>
        <taxon>Cytophagales</taxon>
        <taxon>Spirosomataceae</taxon>
        <taxon>Runella</taxon>
    </lineage>
</organism>
<dbReference type="PANTHER" id="PTHR22946">
    <property type="entry name" value="DIENELACTONE HYDROLASE DOMAIN-CONTAINING PROTEIN-RELATED"/>
    <property type="match status" value="1"/>
</dbReference>
<protein>
    <recommendedName>
        <fullName evidence="3">Acetylxylan esterase</fullName>
    </recommendedName>
</protein>
<dbReference type="InterPro" id="IPR029058">
    <property type="entry name" value="AB_hydrolase_fold"/>
</dbReference>
<sequence length="385" mass="42573">MNRLLSFLIVGMSCQLAFGQTTPELCQGGYFTEAQGKEFLEKHVPSSKKEWENRAAQIRNRILEGGELNNLPPRPTSKPIVHSRRELNGYSVENVAFESVEGYYVTGNLYRPLQQKGPFAAVLCPHGHTQNADARFLEAMQFRCANLARMGAVVFAFDMLGYSDAQQCQHKLPKAFKLQALNSIRALDFLLDQPGIDKNRVGVTGESGGGTQTFMLTALDPRVKVAVPVVMVSAHFFGGCTCESGMPVHKKGDFQTNNVEIAALAAPRPLLIVSDGADWTKHNPEVEYPHLQKIYSLYGKANLVENVHLPTEKHDYGPSKRAAAYRFLAKHLRLDISKVTKADGNIDESNAQLLDRKLLEVFNADHPRPSNAAIGDDAVTALLNW</sequence>
<dbReference type="AlphaFoldDB" id="A0A7W6ESW2"/>
<dbReference type="Proteomes" id="UP000541352">
    <property type="component" value="Unassembled WGS sequence"/>
</dbReference>
<accession>A0A7W6ESW2</accession>
<dbReference type="EMBL" id="JACIBY010000013">
    <property type="protein sequence ID" value="MBB3840901.1"/>
    <property type="molecule type" value="Genomic_DNA"/>
</dbReference>
<keyword evidence="2" id="KW-1185">Reference proteome</keyword>